<name>A0A266Q993_9GAMM</name>
<reference evidence="6" key="1">
    <citation type="submission" date="2017-05" db="EMBL/GenBank/DDBJ databases">
        <authorList>
            <person name="Barney B.M."/>
        </authorList>
    </citation>
    <scope>NUCLEOTIDE SEQUENCE [LARGE SCALE GENOMIC DNA]</scope>
    <source>
        <strain evidence="6">PSBB022</strain>
    </source>
</reference>
<organism evidence="5 6">
    <name type="scientific">Cellvibrio mixtus</name>
    <dbReference type="NCBI Taxonomy" id="39650"/>
    <lineage>
        <taxon>Bacteria</taxon>
        <taxon>Pseudomonadati</taxon>
        <taxon>Pseudomonadota</taxon>
        <taxon>Gammaproteobacteria</taxon>
        <taxon>Cellvibrionales</taxon>
        <taxon>Cellvibrionaceae</taxon>
        <taxon>Cellvibrio</taxon>
    </lineage>
</organism>
<dbReference type="PANTHER" id="PTHR10696:SF56">
    <property type="entry name" value="TAUD_TFDA-LIKE DOMAIN-CONTAINING PROTEIN"/>
    <property type="match status" value="1"/>
</dbReference>
<evidence type="ECO:0000256" key="1">
    <source>
        <dbReference type="ARBA" id="ARBA00001954"/>
    </source>
</evidence>
<feature type="domain" description="TauD/TfdA-like" evidence="4">
    <location>
        <begin position="40"/>
        <end position="335"/>
    </location>
</feature>
<evidence type="ECO:0000256" key="2">
    <source>
        <dbReference type="ARBA" id="ARBA00023002"/>
    </source>
</evidence>
<dbReference type="InterPro" id="IPR042098">
    <property type="entry name" value="TauD-like_sf"/>
</dbReference>
<evidence type="ECO:0000313" key="5">
    <source>
        <dbReference type="EMBL" id="OZY86400.1"/>
    </source>
</evidence>
<keyword evidence="6" id="KW-1185">Reference proteome</keyword>
<comment type="caution">
    <text evidence="5">The sequence shown here is derived from an EMBL/GenBank/DDBJ whole genome shotgun (WGS) entry which is preliminary data.</text>
</comment>
<dbReference type="EMBL" id="NHNI01000001">
    <property type="protein sequence ID" value="OZY86400.1"/>
    <property type="molecule type" value="Genomic_DNA"/>
</dbReference>
<keyword evidence="2" id="KW-0560">Oxidoreductase</keyword>
<gene>
    <name evidence="5" type="ORF">CBP51_05065</name>
</gene>
<accession>A0A266Q993</accession>
<dbReference type="Gene3D" id="3.60.130.10">
    <property type="entry name" value="Clavaminate synthase-like"/>
    <property type="match status" value="1"/>
</dbReference>
<dbReference type="GO" id="GO:0017000">
    <property type="term" value="P:antibiotic biosynthetic process"/>
    <property type="evidence" value="ECO:0007669"/>
    <property type="project" value="UniProtKB-KW"/>
</dbReference>
<keyword evidence="3" id="KW-0045">Antibiotic biosynthesis</keyword>
<proteinExistence type="predicted"/>
<evidence type="ECO:0000313" key="6">
    <source>
        <dbReference type="Proteomes" id="UP000216101"/>
    </source>
</evidence>
<dbReference type="InterPro" id="IPR050411">
    <property type="entry name" value="AlphaKG_dependent_hydroxylases"/>
</dbReference>
<sequence length="349" mass="40393">MTRPTFKSRSKADRKPIAFDGGNLVSFSPLFEDESGPLLIKANVPNIDLGKWLKDKYDLVNQYLYDYGAILYRDFNLHGDDEFLKYMQSVPYEMLNYLERSSPRKTIANKVYTSTIYPADQVIPLHNENTASITFALKVWFFCNKSANSGGETPIADSRRILQRIDPGILTKFRKLGWLLVRNYGNHLGYDWEEAFDGMDKESVERYFRSNQIDWKWLSDGGLQTRQQRSATIIHPVTGKESWFNHVAFWHPANLAPEIRDFMLKEVGEDGLPYNTYFGDGSKIPDEVANHLRDVYLLEKRKFSWQEGDLLLVDNVLTSHGRESYEGERAIRVAMAEPHTRPLFVPDLF</sequence>
<comment type="cofactor">
    <cofactor evidence="1">
        <name>Fe(2+)</name>
        <dbReference type="ChEBI" id="CHEBI:29033"/>
    </cofactor>
</comment>
<evidence type="ECO:0000256" key="3">
    <source>
        <dbReference type="ARBA" id="ARBA00023194"/>
    </source>
</evidence>
<dbReference type="Proteomes" id="UP000216101">
    <property type="component" value="Unassembled WGS sequence"/>
</dbReference>
<dbReference type="Pfam" id="PF02668">
    <property type="entry name" value="TauD"/>
    <property type="match status" value="1"/>
</dbReference>
<dbReference type="RefSeq" id="WP_094984070.1">
    <property type="nucleotide sequence ID" value="NZ_NHNI01000001.1"/>
</dbReference>
<evidence type="ECO:0000259" key="4">
    <source>
        <dbReference type="Pfam" id="PF02668"/>
    </source>
</evidence>
<dbReference type="SUPFAM" id="SSF51197">
    <property type="entry name" value="Clavaminate synthase-like"/>
    <property type="match status" value="1"/>
</dbReference>
<dbReference type="GO" id="GO:0016706">
    <property type="term" value="F:2-oxoglutarate-dependent dioxygenase activity"/>
    <property type="evidence" value="ECO:0007669"/>
    <property type="project" value="UniProtKB-ARBA"/>
</dbReference>
<dbReference type="PANTHER" id="PTHR10696">
    <property type="entry name" value="GAMMA-BUTYROBETAINE HYDROXYLASE-RELATED"/>
    <property type="match status" value="1"/>
</dbReference>
<dbReference type="InterPro" id="IPR003819">
    <property type="entry name" value="TauD/TfdA-like"/>
</dbReference>
<dbReference type="AlphaFoldDB" id="A0A266Q993"/>
<protein>
    <recommendedName>
        <fullName evidence="4">TauD/TfdA-like domain-containing protein</fullName>
    </recommendedName>
</protein>